<comment type="caution">
    <text evidence="2">The sequence shown here is derived from an EMBL/GenBank/DDBJ whole genome shotgun (WGS) entry which is preliminary data.</text>
</comment>
<evidence type="ECO:0000313" key="2">
    <source>
        <dbReference type="EMBL" id="KAK2138377.1"/>
    </source>
</evidence>
<dbReference type="EMBL" id="JAODUP010003154">
    <property type="protein sequence ID" value="KAK2138377.1"/>
    <property type="molecule type" value="Genomic_DNA"/>
</dbReference>
<accession>A0AAD9IPT1</accession>
<dbReference type="PANTHER" id="PTHR10656:SF42">
    <property type="entry name" value="CYCLIC GMP-AMP SYNTHASE-LIKE PROTEIN-RELATED"/>
    <property type="match status" value="1"/>
</dbReference>
<dbReference type="PANTHER" id="PTHR10656">
    <property type="entry name" value="CELL FATE DETERMINING PROTEIN MAB21-RELATED"/>
    <property type="match status" value="1"/>
</dbReference>
<gene>
    <name evidence="2" type="ORF">LSH36_3163g00010</name>
</gene>
<dbReference type="Gene3D" id="3.30.460.90">
    <property type="match status" value="1"/>
</dbReference>
<proteinExistence type="inferred from homology"/>
<keyword evidence="3" id="KW-1185">Reference proteome</keyword>
<reference evidence="2" key="1">
    <citation type="journal article" date="2023" name="Mol. Biol. Evol.">
        <title>Third-Generation Sequencing Reveals the Adaptive Role of the Epigenome in Three Deep-Sea Polychaetes.</title>
        <authorList>
            <person name="Perez M."/>
            <person name="Aroh O."/>
            <person name="Sun Y."/>
            <person name="Lan Y."/>
            <person name="Juniper S.K."/>
            <person name="Young C.R."/>
            <person name="Angers B."/>
            <person name="Qian P.Y."/>
        </authorList>
    </citation>
    <scope>NUCLEOTIDE SEQUENCE</scope>
    <source>
        <strain evidence="2">P08H-3</strain>
    </source>
</reference>
<evidence type="ECO:0000256" key="1">
    <source>
        <dbReference type="ARBA" id="ARBA00008307"/>
    </source>
</evidence>
<sequence length="369" mass="42812">MDSTPDIEQLKSEIDELTEEVNRLLTEEWKGRLQKGVIGDLDLLTPDSWFLRSKVSEMISKQVSIQWVSHHQCLTGNNYCDDIIKKCQPEPSDKVDKVIDLVRDVADKIGCQDPRFACQLVGTGSYHDGTKITSFNEMDFVLLMGYNCHREYKLMLTDIRSESIYCDLVPSGDSLLYHYCSDDGVTLDVKRFRTDFNKVLTEALKESCRVKHVDFGGFLRPCYGGFTVNGPALTVKLDDISVDLTVTFRVPSHMTWRVLKHRCRPDLLRLTKQSIINYAKRGLAVVSPNSFTISLSTSLIERDLFHHNRILKETLIVAKYYRDHWLTVYYPSVVQCFRELIDNLRKQIYEVFLRCHNLGGFWKRFFLWP</sequence>
<comment type="similarity">
    <text evidence="1">Belongs to the mab-21 family.</text>
</comment>
<name>A0AAD9IPT1_9ANNE</name>
<protein>
    <submittedName>
        <fullName evidence="2">Uncharacterized protein</fullName>
    </submittedName>
</protein>
<dbReference type="Proteomes" id="UP001208570">
    <property type="component" value="Unassembled WGS sequence"/>
</dbReference>
<evidence type="ECO:0000313" key="3">
    <source>
        <dbReference type="Proteomes" id="UP001208570"/>
    </source>
</evidence>
<dbReference type="AlphaFoldDB" id="A0AAD9IPT1"/>
<organism evidence="2 3">
    <name type="scientific">Paralvinella palmiformis</name>
    <dbReference type="NCBI Taxonomy" id="53620"/>
    <lineage>
        <taxon>Eukaryota</taxon>
        <taxon>Metazoa</taxon>
        <taxon>Spiralia</taxon>
        <taxon>Lophotrochozoa</taxon>
        <taxon>Annelida</taxon>
        <taxon>Polychaeta</taxon>
        <taxon>Sedentaria</taxon>
        <taxon>Canalipalpata</taxon>
        <taxon>Terebellida</taxon>
        <taxon>Terebelliformia</taxon>
        <taxon>Alvinellidae</taxon>
        <taxon>Paralvinella</taxon>
    </lineage>
</organism>